<proteinExistence type="predicted"/>
<accession>A0A4C1UAU4</accession>
<comment type="caution">
    <text evidence="2">The sequence shown here is derived from an EMBL/GenBank/DDBJ whole genome shotgun (WGS) entry which is preliminary data.</text>
</comment>
<organism evidence="2 3">
    <name type="scientific">Eumeta variegata</name>
    <name type="common">Bagworm moth</name>
    <name type="synonym">Eumeta japonica</name>
    <dbReference type="NCBI Taxonomy" id="151549"/>
    <lineage>
        <taxon>Eukaryota</taxon>
        <taxon>Metazoa</taxon>
        <taxon>Ecdysozoa</taxon>
        <taxon>Arthropoda</taxon>
        <taxon>Hexapoda</taxon>
        <taxon>Insecta</taxon>
        <taxon>Pterygota</taxon>
        <taxon>Neoptera</taxon>
        <taxon>Endopterygota</taxon>
        <taxon>Lepidoptera</taxon>
        <taxon>Glossata</taxon>
        <taxon>Ditrysia</taxon>
        <taxon>Tineoidea</taxon>
        <taxon>Psychidae</taxon>
        <taxon>Oiketicinae</taxon>
        <taxon>Eumeta</taxon>
    </lineage>
</organism>
<dbReference type="AlphaFoldDB" id="A0A4C1UAU4"/>
<feature type="region of interest" description="Disordered" evidence="1">
    <location>
        <begin position="34"/>
        <end position="53"/>
    </location>
</feature>
<evidence type="ECO:0000313" key="3">
    <source>
        <dbReference type="Proteomes" id="UP000299102"/>
    </source>
</evidence>
<dbReference type="Proteomes" id="UP000299102">
    <property type="component" value="Unassembled WGS sequence"/>
</dbReference>
<dbReference type="EMBL" id="BGZK01000150">
    <property type="protein sequence ID" value="GBP23439.1"/>
    <property type="molecule type" value="Genomic_DNA"/>
</dbReference>
<reference evidence="2 3" key="1">
    <citation type="journal article" date="2019" name="Commun. Biol.">
        <title>The bagworm genome reveals a unique fibroin gene that provides high tensile strength.</title>
        <authorList>
            <person name="Kono N."/>
            <person name="Nakamura H."/>
            <person name="Ohtoshi R."/>
            <person name="Tomita M."/>
            <person name="Numata K."/>
            <person name="Arakawa K."/>
        </authorList>
    </citation>
    <scope>NUCLEOTIDE SEQUENCE [LARGE SCALE GENOMIC DNA]</scope>
</reference>
<evidence type="ECO:0000256" key="1">
    <source>
        <dbReference type="SAM" id="MobiDB-lite"/>
    </source>
</evidence>
<name>A0A4C1UAU4_EUMVA</name>
<evidence type="ECO:0000313" key="2">
    <source>
        <dbReference type="EMBL" id="GBP23439.1"/>
    </source>
</evidence>
<sequence length="103" mass="10799">MKHTTDTLLGKSEFDEGHKESRIAGVIRMCTRATGQRKRSAAAETDSRGRTAAALRGRRCIGPDVWPAAGGRPSPSLICIGIGGREASISLRAASSPPAASLR</sequence>
<keyword evidence="3" id="KW-1185">Reference proteome</keyword>
<protein>
    <submittedName>
        <fullName evidence="2">Uncharacterized protein</fullName>
    </submittedName>
</protein>
<gene>
    <name evidence="2" type="ORF">EVAR_22299_1</name>
</gene>